<proteinExistence type="predicted"/>
<gene>
    <name evidence="2" type="ordered locus">FraEuI1c_0830</name>
</gene>
<dbReference type="SUPFAM" id="SSF53335">
    <property type="entry name" value="S-adenosyl-L-methionine-dependent methyltransferases"/>
    <property type="match status" value="1"/>
</dbReference>
<evidence type="ECO:0000313" key="2">
    <source>
        <dbReference type="EMBL" id="ADP78908.1"/>
    </source>
</evidence>
<dbReference type="InParanoid" id="E3IW66"/>
<protein>
    <submittedName>
        <fullName evidence="2">Methyltransferase type 11</fullName>
    </submittedName>
</protein>
<dbReference type="EMBL" id="CP002299">
    <property type="protein sequence ID" value="ADP78908.1"/>
    <property type="molecule type" value="Genomic_DNA"/>
</dbReference>
<keyword evidence="2" id="KW-0808">Transferase</keyword>
<organism evidence="2 3">
    <name type="scientific">Pseudofrankia inefficax (strain DSM 45817 / CECT 9037 / DDB 130130 / EuI1c)</name>
    <name type="common">Frankia inefficax</name>
    <dbReference type="NCBI Taxonomy" id="298654"/>
    <lineage>
        <taxon>Bacteria</taxon>
        <taxon>Bacillati</taxon>
        <taxon>Actinomycetota</taxon>
        <taxon>Actinomycetes</taxon>
        <taxon>Frankiales</taxon>
        <taxon>Frankiaceae</taxon>
        <taxon>Pseudofrankia</taxon>
    </lineage>
</organism>
<dbReference type="InterPro" id="IPR013216">
    <property type="entry name" value="Methyltransf_11"/>
</dbReference>
<dbReference type="CDD" id="cd02440">
    <property type="entry name" value="AdoMet_MTases"/>
    <property type="match status" value="1"/>
</dbReference>
<dbReference type="KEGG" id="fri:FraEuI1c_0830"/>
<keyword evidence="3" id="KW-1185">Reference proteome</keyword>
<dbReference type="Proteomes" id="UP000002484">
    <property type="component" value="Chromosome"/>
</dbReference>
<dbReference type="eggNOG" id="COG2226">
    <property type="taxonomic scope" value="Bacteria"/>
</dbReference>
<dbReference type="STRING" id="298654.FraEuI1c_0830"/>
<dbReference type="AlphaFoldDB" id="E3IW66"/>
<evidence type="ECO:0000259" key="1">
    <source>
        <dbReference type="Pfam" id="PF08241"/>
    </source>
</evidence>
<dbReference type="HOGENOM" id="CLU_073035_0_0_11"/>
<dbReference type="GO" id="GO:0008757">
    <property type="term" value="F:S-adenosylmethionine-dependent methyltransferase activity"/>
    <property type="evidence" value="ECO:0007669"/>
    <property type="project" value="InterPro"/>
</dbReference>
<dbReference type="PANTHER" id="PTHR43591:SF99">
    <property type="entry name" value="OS06G0646000 PROTEIN"/>
    <property type="match status" value="1"/>
</dbReference>
<name>E3IW66_PSEI1</name>
<dbReference type="InterPro" id="IPR029063">
    <property type="entry name" value="SAM-dependent_MTases_sf"/>
</dbReference>
<feature type="domain" description="Methyltransferase type 11" evidence="1">
    <location>
        <begin position="113"/>
        <end position="201"/>
    </location>
</feature>
<dbReference type="Pfam" id="PF08241">
    <property type="entry name" value="Methyltransf_11"/>
    <property type="match status" value="1"/>
</dbReference>
<evidence type="ECO:0000313" key="3">
    <source>
        <dbReference type="Proteomes" id="UP000002484"/>
    </source>
</evidence>
<dbReference type="PANTHER" id="PTHR43591">
    <property type="entry name" value="METHYLTRANSFERASE"/>
    <property type="match status" value="1"/>
</dbReference>
<dbReference type="GO" id="GO:0032259">
    <property type="term" value="P:methylation"/>
    <property type="evidence" value="ECO:0007669"/>
    <property type="project" value="UniProtKB-KW"/>
</dbReference>
<sequence length="303" mass="33108">MSAPWGNRPGTVHRSGVIVARMPETVPVAWSGAASAAPVEEAGAAAELKPQVTPEDPPVVALPYPGWGLQRSAKLLLAHRKEPVDPAGFYSLIAADSVRQLERYTSIAGKLVLDVGGGPGYFRSAFRAAGASYYWVEPDVSEMGAAGIEVPGRVRGSALEMPFRTGSIDLTYTSNVLEHVPDPWKMCGELVRITKPGGLIFLSYTSWLSPWGGHETAPWHYLGGHRAAARFERLRGHPPKNVYGSSLFPVYVTDALAWAKTRMDVEIVDAMPRYLPDWGRAILRIPGLREIVTWNLAMILRKK</sequence>
<dbReference type="Gene3D" id="3.40.50.150">
    <property type="entry name" value="Vaccinia Virus protein VP39"/>
    <property type="match status" value="1"/>
</dbReference>
<accession>E3IW66</accession>
<reference evidence="2 3" key="1">
    <citation type="submission" date="2010-10" db="EMBL/GenBank/DDBJ databases">
        <title>Complete sequence of Frankia sp. EuI1c.</title>
        <authorList>
            <consortium name="US DOE Joint Genome Institute"/>
            <person name="Lucas S."/>
            <person name="Copeland A."/>
            <person name="Lapidus A."/>
            <person name="Cheng J.-F."/>
            <person name="Bruce D."/>
            <person name="Goodwin L."/>
            <person name="Pitluck S."/>
            <person name="Chertkov O."/>
            <person name="Detter J.C."/>
            <person name="Han C."/>
            <person name="Tapia R."/>
            <person name="Land M."/>
            <person name="Hauser L."/>
            <person name="Jeffries C."/>
            <person name="Kyrpides N."/>
            <person name="Ivanova N."/>
            <person name="Mikhailova N."/>
            <person name="Beauchemin N."/>
            <person name="Sen A."/>
            <person name="Sur S.A."/>
            <person name="Gtari M."/>
            <person name="Wall L."/>
            <person name="Tisa L."/>
            <person name="Woyke T."/>
        </authorList>
    </citation>
    <scope>NUCLEOTIDE SEQUENCE [LARGE SCALE GENOMIC DNA]</scope>
    <source>
        <strain evidence="3">DSM 45817 / CECT 9037 / EuI1c</strain>
    </source>
</reference>
<keyword evidence="2" id="KW-0489">Methyltransferase</keyword>